<dbReference type="Gene3D" id="3.40.50.720">
    <property type="entry name" value="NAD(P)-binding Rossmann-like Domain"/>
    <property type="match status" value="1"/>
</dbReference>
<dbReference type="InterPro" id="IPR036615">
    <property type="entry name" value="Mur_ligase_C_dom_sf"/>
</dbReference>
<comment type="similarity">
    <text evidence="7">Belongs to the MurCDEF family.</text>
</comment>
<keyword evidence="6 7" id="KW-0067">ATP-binding</keyword>
<evidence type="ECO:0000256" key="2">
    <source>
        <dbReference type="ARBA" id="ARBA00004752"/>
    </source>
</evidence>
<evidence type="ECO:0000256" key="5">
    <source>
        <dbReference type="ARBA" id="ARBA00022741"/>
    </source>
</evidence>
<dbReference type="InterPro" id="IPR004101">
    <property type="entry name" value="Mur_ligase_C"/>
</dbReference>
<dbReference type="Proteomes" id="UP001284601">
    <property type="component" value="Unassembled WGS sequence"/>
</dbReference>
<dbReference type="HAMAP" id="MF_00639">
    <property type="entry name" value="MurD"/>
    <property type="match status" value="1"/>
</dbReference>
<evidence type="ECO:0000256" key="6">
    <source>
        <dbReference type="ARBA" id="ARBA00022840"/>
    </source>
</evidence>
<dbReference type="Gene3D" id="3.90.190.20">
    <property type="entry name" value="Mur ligase, C-terminal domain"/>
    <property type="match status" value="1"/>
</dbReference>
<dbReference type="EMBL" id="JAWSTH010000206">
    <property type="protein sequence ID" value="MDW5598874.1"/>
    <property type="molecule type" value="Genomic_DNA"/>
</dbReference>
<dbReference type="SUPFAM" id="SSF53244">
    <property type="entry name" value="MurD-like peptide ligases, peptide-binding domain"/>
    <property type="match status" value="1"/>
</dbReference>
<proteinExistence type="inferred from homology"/>
<feature type="domain" description="Mur ligase C-terminal" evidence="9">
    <location>
        <begin position="331"/>
        <end position="447"/>
    </location>
</feature>
<organism evidence="11 12">
    <name type="scientific">Conexibacter stalactiti</name>
    <dbReference type="NCBI Taxonomy" id="1940611"/>
    <lineage>
        <taxon>Bacteria</taxon>
        <taxon>Bacillati</taxon>
        <taxon>Actinomycetota</taxon>
        <taxon>Thermoleophilia</taxon>
        <taxon>Solirubrobacterales</taxon>
        <taxon>Conexibacteraceae</taxon>
        <taxon>Conexibacter</taxon>
    </lineage>
</organism>
<keyword evidence="4 7" id="KW-0436">Ligase</keyword>
<dbReference type="PANTHER" id="PTHR43692">
    <property type="entry name" value="UDP-N-ACETYLMURAMOYLALANINE--D-GLUTAMATE LIGASE"/>
    <property type="match status" value="1"/>
</dbReference>
<evidence type="ECO:0000313" key="11">
    <source>
        <dbReference type="EMBL" id="MDW5598874.1"/>
    </source>
</evidence>
<evidence type="ECO:0000256" key="7">
    <source>
        <dbReference type="HAMAP-Rule" id="MF_00639"/>
    </source>
</evidence>
<comment type="caution">
    <text evidence="11">The sequence shown here is derived from an EMBL/GenBank/DDBJ whole genome shotgun (WGS) entry which is preliminary data.</text>
</comment>
<dbReference type="GO" id="GO:0008764">
    <property type="term" value="F:UDP-N-acetylmuramoylalanine-D-glutamate ligase activity"/>
    <property type="evidence" value="ECO:0007669"/>
    <property type="project" value="UniProtKB-EC"/>
</dbReference>
<evidence type="ECO:0000256" key="8">
    <source>
        <dbReference type="RuleBase" id="RU003664"/>
    </source>
</evidence>
<evidence type="ECO:0000259" key="9">
    <source>
        <dbReference type="Pfam" id="PF02875"/>
    </source>
</evidence>
<dbReference type="NCBIfam" id="TIGR01087">
    <property type="entry name" value="murD"/>
    <property type="match status" value="1"/>
</dbReference>
<evidence type="ECO:0000256" key="3">
    <source>
        <dbReference type="ARBA" id="ARBA00022490"/>
    </source>
</evidence>
<dbReference type="InterPro" id="IPR036565">
    <property type="entry name" value="Mur-like_cat_sf"/>
</dbReference>
<dbReference type="InterPro" id="IPR013221">
    <property type="entry name" value="Mur_ligase_cen"/>
</dbReference>
<evidence type="ECO:0000256" key="4">
    <source>
        <dbReference type="ARBA" id="ARBA00022598"/>
    </source>
</evidence>
<name>A0ABU4I125_9ACTN</name>
<feature type="binding site" evidence="7">
    <location>
        <begin position="121"/>
        <end position="127"/>
    </location>
    <ligand>
        <name>ATP</name>
        <dbReference type="ChEBI" id="CHEBI:30616"/>
    </ligand>
</feature>
<dbReference type="SUPFAM" id="SSF51984">
    <property type="entry name" value="MurCD N-terminal domain"/>
    <property type="match status" value="1"/>
</dbReference>
<dbReference type="PANTHER" id="PTHR43692:SF1">
    <property type="entry name" value="UDP-N-ACETYLMURAMOYLALANINE--D-GLUTAMATE LIGASE"/>
    <property type="match status" value="1"/>
</dbReference>
<comment type="catalytic activity">
    <reaction evidence="7 8">
        <text>UDP-N-acetyl-alpha-D-muramoyl-L-alanine + D-glutamate + ATP = UDP-N-acetyl-alpha-D-muramoyl-L-alanyl-D-glutamate + ADP + phosphate + H(+)</text>
        <dbReference type="Rhea" id="RHEA:16429"/>
        <dbReference type="ChEBI" id="CHEBI:15378"/>
        <dbReference type="ChEBI" id="CHEBI:29986"/>
        <dbReference type="ChEBI" id="CHEBI:30616"/>
        <dbReference type="ChEBI" id="CHEBI:43474"/>
        <dbReference type="ChEBI" id="CHEBI:83898"/>
        <dbReference type="ChEBI" id="CHEBI:83900"/>
        <dbReference type="ChEBI" id="CHEBI:456216"/>
        <dbReference type="EC" id="6.3.2.9"/>
    </reaction>
</comment>
<evidence type="ECO:0000259" key="10">
    <source>
        <dbReference type="Pfam" id="PF08245"/>
    </source>
</evidence>
<feature type="domain" description="Mur ligase central" evidence="10">
    <location>
        <begin position="119"/>
        <end position="308"/>
    </location>
</feature>
<protein>
    <recommendedName>
        <fullName evidence="7 8">UDP-N-acetylmuramoylalanine--D-glutamate ligase</fullName>
        <ecNumber evidence="7 8">6.3.2.9</ecNumber>
    </recommendedName>
    <alternativeName>
        <fullName evidence="7">D-glutamic acid-adding enzyme</fullName>
    </alternativeName>
    <alternativeName>
        <fullName evidence="7">UDP-N-acetylmuramoyl-L-alanyl-D-glutamate synthetase</fullName>
    </alternativeName>
</protein>
<dbReference type="Pfam" id="PF08245">
    <property type="entry name" value="Mur_ligase_M"/>
    <property type="match status" value="1"/>
</dbReference>
<keyword evidence="7 8" id="KW-0132">Cell division</keyword>
<dbReference type="EC" id="6.3.2.9" evidence="7 8"/>
<comment type="subcellular location">
    <subcellularLocation>
        <location evidence="1 7 8">Cytoplasm</location>
    </subcellularLocation>
</comment>
<dbReference type="Pfam" id="PF02875">
    <property type="entry name" value="Mur_ligase_C"/>
    <property type="match status" value="1"/>
</dbReference>
<keyword evidence="3 7" id="KW-0963">Cytoplasm</keyword>
<dbReference type="InterPro" id="IPR005762">
    <property type="entry name" value="MurD"/>
</dbReference>
<keyword evidence="7 8" id="KW-0131">Cell cycle</keyword>
<dbReference type="RefSeq" id="WP_318601473.1">
    <property type="nucleotide sequence ID" value="NZ_JAWSTH010000206.1"/>
</dbReference>
<comment type="pathway">
    <text evidence="2 7 8">Cell wall biogenesis; peptidoglycan biosynthesis.</text>
</comment>
<comment type="function">
    <text evidence="7 8">Cell wall formation. Catalyzes the addition of glutamate to the nucleotide precursor UDP-N-acetylmuramoyl-L-alanine (UMA).</text>
</comment>
<dbReference type="Gene3D" id="3.40.1190.10">
    <property type="entry name" value="Mur-like, catalytic domain"/>
    <property type="match status" value="1"/>
</dbReference>
<keyword evidence="12" id="KW-1185">Reference proteome</keyword>
<evidence type="ECO:0000256" key="1">
    <source>
        <dbReference type="ARBA" id="ARBA00004496"/>
    </source>
</evidence>
<accession>A0ABU4I125</accession>
<sequence>MRFSELDGAAVGVWGAGREISSLARQLERRLPGARIAVIGVDAAPDDGVRALAASTGARIVSGADAAAAALAECDAVVRSPGVSIHRPELVALRAGGTPVTTATALWLAERSGRGVIGITGTKGKSTTAALTAHLARAAGVATDLAGNIGVPALDLLDAPPSELAVIELSSYQIADLATGTEVAVVTNLYREHLDWHGSEEAYRRDKLRLLELPGVRVAVVGAGAGGGGADADGADADGADASAVGDERAAAVARAAGVELARFGVAGGWSVAADGALAYAGETLVAADELPLRGAHNALNLCAALTALAAAGIALPPLPAALEGFRALPHRLEPIGERDDVLWVDDSISTTPESAVAALDSYAGRDVVLLAGGQDRGQDYGALGRALAARAVAVVGLPSTGPRVVEAARAAGVPADRALAAADLDEAVALARGLARPGGVVLLSPAAPSYDRFRDFIERGERFRAAAGL</sequence>
<keyword evidence="7 8" id="KW-0573">Peptidoglycan synthesis</keyword>
<reference evidence="12" key="1">
    <citation type="submission" date="2023-07" db="EMBL/GenBank/DDBJ databases">
        <title>Conexibacter stalactiti sp. nov., isolated from stalactites in a lava cave and emended description of the genus Conexibacter.</title>
        <authorList>
            <person name="Lee S.D."/>
        </authorList>
    </citation>
    <scope>NUCLEOTIDE SEQUENCE [LARGE SCALE GENOMIC DNA]</scope>
    <source>
        <strain evidence="12">KCTC 39840</strain>
    </source>
</reference>
<gene>
    <name evidence="7 11" type="primary">murD</name>
    <name evidence="11" type="ORF">R7226_31235</name>
</gene>
<evidence type="ECO:0000313" key="12">
    <source>
        <dbReference type="Proteomes" id="UP001284601"/>
    </source>
</evidence>
<keyword evidence="7 8" id="KW-0961">Cell wall biogenesis/degradation</keyword>
<keyword evidence="5 7" id="KW-0547">Nucleotide-binding</keyword>
<keyword evidence="7 8" id="KW-0133">Cell shape</keyword>
<dbReference type="SUPFAM" id="SSF53623">
    <property type="entry name" value="MurD-like peptide ligases, catalytic domain"/>
    <property type="match status" value="1"/>
</dbReference>